<evidence type="ECO:0000313" key="8">
    <source>
        <dbReference type="Proteomes" id="UP000249061"/>
    </source>
</evidence>
<reference evidence="7 8" key="1">
    <citation type="submission" date="2017-08" db="EMBL/GenBank/DDBJ databases">
        <title>Infants hospitalized years apart are colonized by the same room-sourced microbial strains.</title>
        <authorList>
            <person name="Brooks B."/>
            <person name="Olm M.R."/>
            <person name="Firek B.A."/>
            <person name="Baker R."/>
            <person name="Thomas B.C."/>
            <person name="Morowitz M.J."/>
            <person name="Banfield J.F."/>
        </authorList>
    </citation>
    <scope>NUCLEOTIDE SEQUENCE [LARGE SCALE GENOMIC DNA]</scope>
    <source>
        <strain evidence="7">S2_003_000_R2_14</strain>
    </source>
</reference>
<protein>
    <recommendedName>
        <fullName evidence="2">histidine kinase</fullName>
        <ecNumber evidence="2">2.7.13.3</ecNumber>
    </recommendedName>
</protein>
<feature type="domain" description="Response regulatory" evidence="6">
    <location>
        <begin position="5"/>
        <end position="117"/>
    </location>
</feature>
<evidence type="ECO:0000256" key="1">
    <source>
        <dbReference type="ARBA" id="ARBA00000085"/>
    </source>
</evidence>
<evidence type="ECO:0000313" key="7">
    <source>
        <dbReference type="EMBL" id="PZR09376.1"/>
    </source>
</evidence>
<dbReference type="InterPro" id="IPR004358">
    <property type="entry name" value="Sig_transdc_His_kin-like_C"/>
</dbReference>
<dbReference type="EMBL" id="QFQP01000021">
    <property type="protein sequence ID" value="PZR09376.1"/>
    <property type="molecule type" value="Genomic_DNA"/>
</dbReference>
<dbReference type="Pfam" id="PF00512">
    <property type="entry name" value="HisKA"/>
    <property type="match status" value="1"/>
</dbReference>
<feature type="domain" description="Histidine kinase" evidence="5">
    <location>
        <begin position="254"/>
        <end position="461"/>
    </location>
</feature>
<dbReference type="CDD" id="cd00082">
    <property type="entry name" value="HisKA"/>
    <property type="match status" value="1"/>
</dbReference>
<dbReference type="EC" id="2.7.13.3" evidence="2"/>
<dbReference type="SMART" id="SM00448">
    <property type="entry name" value="REC"/>
    <property type="match status" value="1"/>
</dbReference>
<dbReference type="Pfam" id="PF02518">
    <property type="entry name" value="HATPase_c"/>
    <property type="match status" value="1"/>
</dbReference>
<dbReference type="Gene3D" id="3.40.50.2300">
    <property type="match status" value="1"/>
</dbReference>
<dbReference type="PRINTS" id="PR00344">
    <property type="entry name" value="BCTRLSENSOR"/>
</dbReference>
<proteinExistence type="predicted"/>
<evidence type="ECO:0000256" key="3">
    <source>
        <dbReference type="ARBA" id="ARBA00022553"/>
    </source>
</evidence>
<gene>
    <name evidence="7" type="ORF">DI536_22615</name>
</gene>
<comment type="caution">
    <text evidence="7">The sequence shown here is derived from an EMBL/GenBank/DDBJ whole genome shotgun (WGS) entry which is preliminary data.</text>
</comment>
<evidence type="ECO:0000256" key="2">
    <source>
        <dbReference type="ARBA" id="ARBA00012438"/>
    </source>
</evidence>
<dbReference type="Gene3D" id="3.30.565.10">
    <property type="entry name" value="Histidine kinase-like ATPase, C-terminal domain"/>
    <property type="match status" value="1"/>
</dbReference>
<dbReference type="SUPFAM" id="SSF52172">
    <property type="entry name" value="CheY-like"/>
    <property type="match status" value="1"/>
</dbReference>
<dbReference type="CDD" id="cd00156">
    <property type="entry name" value="REC"/>
    <property type="match status" value="1"/>
</dbReference>
<dbReference type="Gene3D" id="3.30.450.20">
    <property type="entry name" value="PAS domain"/>
    <property type="match status" value="1"/>
</dbReference>
<name>A0A2W5TA84_9BACT</name>
<feature type="modified residue" description="4-aspartylphosphate" evidence="4">
    <location>
        <position position="52"/>
    </location>
</feature>
<keyword evidence="3 4" id="KW-0597">Phosphoprotein</keyword>
<dbReference type="Gene3D" id="1.10.287.130">
    <property type="match status" value="1"/>
</dbReference>
<dbReference type="InterPro" id="IPR003661">
    <property type="entry name" value="HisK_dim/P_dom"/>
</dbReference>
<dbReference type="InterPro" id="IPR001789">
    <property type="entry name" value="Sig_transdc_resp-reg_receiver"/>
</dbReference>
<dbReference type="SUPFAM" id="SSF47384">
    <property type="entry name" value="Homodimeric domain of signal transducing histidine kinase"/>
    <property type="match status" value="1"/>
</dbReference>
<dbReference type="PROSITE" id="PS50110">
    <property type="entry name" value="RESPONSE_REGULATORY"/>
    <property type="match status" value="1"/>
</dbReference>
<dbReference type="InterPro" id="IPR005467">
    <property type="entry name" value="His_kinase_dom"/>
</dbReference>
<dbReference type="Pfam" id="PF00072">
    <property type="entry name" value="Response_reg"/>
    <property type="match status" value="1"/>
</dbReference>
<dbReference type="SUPFAM" id="SSF55785">
    <property type="entry name" value="PYP-like sensor domain (PAS domain)"/>
    <property type="match status" value="1"/>
</dbReference>
<dbReference type="SMART" id="SM00388">
    <property type="entry name" value="HisKA"/>
    <property type="match status" value="1"/>
</dbReference>
<evidence type="ECO:0000259" key="6">
    <source>
        <dbReference type="PROSITE" id="PS50110"/>
    </source>
</evidence>
<dbReference type="SMART" id="SM00387">
    <property type="entry name" value="HATPase_c"/>
    <property type="match status" value="1"/>
</dbReference>
<dbReference type="PROSITE" id="PS50109">
    <property type="entry name" value="HIS_KIN"/>
    <property type="match status" value="1"/>
</dbReference>
<evidence type="ECO:0000256" key="4">
    <source>
        <dbReference type="PROSITE-ProRule" id="PRU00169"/>
    </source>
</evidence>
<dbReference type="CDD" id="cd00075">
    <property type="entry name" value="HATPase"/>
    <property type="match status" value="1"/>
</dbReference>
<dbReference type="InterPro" id="IPR036890">
    <property type="entry name" value="HATPase_C_sf"/>
</dbReference>
<dbReference type="GO" id="GO:0000155">
    <property type="term" value="F:phosphorelay sensor kinase activity"/>
    <property type="evidence" value="ECO:0007669"/>
    <property type="project" value="InterPro"/>
</dbReference>
<dbReference type="InterPro" id="IPR003594">
    <property type="entry name" value="HATPase_dom"/>
</dbReference>
<sequence>MSKPNVLIVDDDEIDRLVTRRALKGFIVREAANARDAEDALRHLAADVVILDFFIPPDTGPEVLARLRKIQPNIPCLFLSGQGSEEVAVEAMKAGAEDYLPKTQVTEPRRLAQLVEHTHETAKLRHTAQRAQARLALALDAAGAGTWSTDPRAKTITGDARFRELFGLPEGDTWSLDTWRAGFTPEDAEALDKALAAGSVKLALKVLNVEGRWVELRGRHDDAEGGDFGTVHDISESRAQQEQMLQMKDRLMGIASHDLRNPLSAVKMGATLLARSKSLDEREQRLVTNISVSVERMSKLIVQLLDLTRARLGGGLPLDRKPIDLKQLVETLVDETRLATGRTFDVKTESVTMEIDADRISQVISNLLGNAVKHGDSAHPITIKLEPRGAGATLVVENRGERIPPTLLATLFEPFVQGQTSAVREGLGLGLFISREVVHAHGGKLTATSSPEGLTAFIVEL</sequence>
<dbReference type="Proteomes" id="UP000249061">
    <property type="component" value="Unassembled WGS sequence"/>
</dbReference>
<dbReference type="PANTHER" id="PTHR43547:SF2">
    <property type="entry name" value="HYBRID SIGNAL TRANSDUCTION HISTIDINE KINASE C"/>
    <property type="match status" value="1"/>
</dbReference>
<accession>A0A2W5TA84</accession>
<dbReference type="InterPro" id="IPR035965">
    <property type="entry name" value="PAS-like_dom_sf"/>
</dbReference>
<comment type="catalytic activity">
    <reaction evidence="1">
        <text>ATP + protein L-histidine = ADP + protein N-phospho-L-histidine.</text>
        <dbReference type="EC" id="2.7.13.3"/>
    </reaction>
</comment>
<dbReference type="PANTHER" id="PTHR43547">
    <property type="entry name" value="TWO-COMPONENT HISTIDINE KINASE"/>
    <property type="match status" value="1"/>
</dbReference>
<evidence type="ECO:0000259" key="5">
    <source>
        <dbReference type="PROSITE" id="PS50109"/>
    </source>
</evidence>
<dbReference type="InterPro" id="IPR036097">
    <property type="entry name" value="HisK_dim/P_sf"/>
</dbReference>
<dbReference type="AlphaFoldDB" id="A0A2W5TA84"/>
<dbReference type="SUPFAM" id="SSF55874">
    <property type="entry name" value="ATPase domain of HSP90 chaperone/DNA topoisomerase II/histidine kinase"/>
    <property type="match status" value="1"/>
</dbReference>
<dbReference type="InterPro" id="IPR011006">
    <property type="entry name" value="CheY-like_superfamily"/>
</dbReference>
<organism evidence="7 8">
    <name type="scientific">Archangium gephyra</name>
    <dbReference type="NCBI Taxonomy" id="48"/>
    <lineage>
        <taxon>Bacteria</taxon>
        <taxon>Pseudomonadati</taxon>
        <taxon>Myxococcota</taxon>
        <taxon>Myxococcia</taxon>
        <taxon>Myxococcales</taxon>
        <taxon>Cystobacterineae</taxon>
        <taxon>Archangiaceae</taxon>
        <taxon>Archangium</taxon>
    </lineage>
</organism>